<feature type="chain" id="PRO_5044887574" description="Transmembrane protein" evidence="2">
    <location>
        <begin position="24"/>
        <end position="159"/>
    </location>
</feature>
<organism evidence="3 4">
    <name type="scientific">Heterodera trifolii</name>
    <dbReference type="NCBI Taxonomy" id="157864"/>
    <lineage>
        <taxon>Eukaryota</taxon>
        <taxon>Metazoa</taxon>
        <taxon>Ecdysozoa</taxon>
        <taxon>Nematoda</taxon>
        <taxon>Chromadorea</taxon>
        <taxon>Rhabditida</taxon>
        <taxon>Tylenchina</taxon>
        <taxon>Tylenchomorpha</taxon>
        <taxon>Tylenchoidea</taxon>
        <taxon>Heteroderidae</taxon>
        <taxon>Heteroderinae</taxon>
        <taxon>Heterodera</taxon>
    </lineage>
</organism>
<feature type="transmembrane region" description="Helical" evidence="1">
    <location>
        <begin position="123"/>
        <end position="146"/>
    </location>
</feature>
<gene>
    <name evidence="3" type="ORF">niasHT_012474</name>
</gene>
<name>A0ABD2KWE9_9BILA</name>
<keyword evidence="1" id="KW-1133">Transmembrane helix</keyword>
<feature type="signal peptide" evidence="2">
    <location>
        <begin position="1"/>
        <end position="23"/>
    </location>
</feature>
<sequence>MFPKLFDVKIFCYILCLLVLCDATTNCYAGQNSVFASRQCGNKSFGDDDTFVCQTYTCYGGKLPFTFRDCANDTNCDAAAKLCAQYNGNGICLTCADNLCNGIGDLLVAEWEAERQKAIPLSIYAFLIGFGAFLLVVGSVSFFIFVSRFNIRLFRFCSC</sequence>
<dbReference type="Proteomes" id="UP001620626">
    <property type="component" value="Unassembled WGS sequence"/>
</dbReference>
<evidence type="ECO:0008006" key="5">
    <source>
        <dbReference type="Google" id="ProtNLM"/>
    </source>
</evidence>
<accession>A0ABD2KWE9</accession>
<protein>
    <recommendedName>
        <fullName evidence="5">Transmembrane protein</fullName>
    </recommendedName>
</protein>
<evidence type="ECO:0000313" key="4">
    <source>
        <dbReference type="Proteomes" id="UP001620626"/>
    </source>
</evidence>
<evidence type="ECO:0000256" key="1">
    <source>
        <dbReference type="SAM" id="Phobius"/>
    </source>
</evidence>
<proteinExistence type="predicted"/>
<dbReference type="AlphaFoldDB" id="A0ABD2KWE9"/>
<evidence type="ECO:0000256" key="2">
    <source>
        <dbReference type="SAM" id="SignalP"/>
    </source>
</evidence>
<reference evidence="3 4" key="1">
    <citation type="submission" date="2024-10" db="EMBL/GenBank/DDBJ databases">
        <authorList>
            <person name="Kim D."/>
        </authorList>
    </citation>
    <scope>NUCLEOTIDE SEQUENCE [LARGE SCALE GENOMIC DNA]</scope>
    <source>
        <strain evidence="3">BH-2024</strain>
    </source>
</reference>
<dbReference type="EMBL" id="JBICBT010000642">
    <property type="protein sequence ID" value="KAL3106614.1"/>
    <property type="molecule type" value="Genomic_DNA"/>
</dbReference>
<keyword evidence="1" id="KW-0812">Transmembrane</keyword>
<evidence type="ECO:0000313" key="3">
    <source>
        <dbReference type="EMBL" id="KAL3106614.1"/>
    </source>
</evidence>
<keyword evidence="4" id="KW-1185">Reference proteome</keyword>
<comment type="caution">
    <text evidence="3">The sequence shown here is derived from an EMBL/GenBank/DDBJ whole genome shotgun (WGS) entry which is preliminary data.</text>
</comment>
<keyword evidence="1" id="KW-0472">Membrane</keyword>
<keyword evidence="2" id="KW-0732">Signal</keyword>